<keyword evidence="1" id="KW-1015">Disulfide bond</keyword>
<dbReference type="PROSITE" id="PS50240">
    <property type="entry name" value="TRYPSIN_DOM"/>
    <property type="match status" value="1"/>
</dbReference>
<organism evidence="3 4">
    <name type="scientific">Ancylostoma caninum</name>
    <name type="common">Dog hookworm</name>
    <dbReference type="NCBI Taxonomy" id="29170"/>
    <lineage>
        <taxon>Eukaryota</taxon>
        <taxon>Metazoa</taxon>
        <taxon>Ecdysozoa</taxon>
        <taxon>Nematoda</taxon>
        <taxon>Chromadorea</taxon>
        <taxon>Rhabditida</taxon>
        <taxon>Rhabditina</taxon>
        <taxon>Rhabditomorpha</taxon>
        <taxon>Strongyloidea</taxon>
        <taxon>Ancylostomatidae</taxon>
        <taxon>Ancylostomatinae</taxon>
        <taxon>Ancylostoma</taxon>
    </lineage>
</organism>
<dbReference type="InterPro" id="IPR001254">
    <property type="entry name" value="Trypsin_dom"/>
</dbReference>
<evidence type="ECO:0000313" key="3">
    <source>
        <dbReference type="EMBL" id="RCN52349.1"/>
    </source>
</evidence>
<dbReference type="Pfam" id="PF00089">
    <property type="entry name" value="Trypsin"/>
    <property type="match status" value="1"/>
</dbReference>
<evidence type="ECO:0000256" key="1">
    <source>
        <dbReference type="ARBA" id="ARBA00023157"/>
    </source>
</evidence>
<evidence type="ECO:0000313" key="4">
    <source>
        <dbReference type="Proteomes" id="UP000252519"/>
    </source>
</evidence>
<dbReference type="PROSITE" id="PS00135">
    <property type="entry name" value="TRYPSIN_SER"/>
    <property type="match status" value="1"/>
</dbReference>
<dbReference type="PANTHER" id="PTHR24253">
    <property type="entry name" value="TRANSMEMBRANE PROTEASE SERINE"/>
    <property type="match status" value="1"/>
</dbReference>
<name>A0A368H9P5_ANCCA</name>
<dbReference type="GO" id="GO:0004252">
    <property type="term" value="F:serine-type endopeptidase activity"/>
    <property type="evidence" value="ECO:0007669"/>
    <property type="project" value="InterPro"/>
</dbReference>
<dbReference type="AlphaFoldDB" id="A0A368H9P5"/>
<comment type="caution">
    <text evidence="3">The sequence shown here is derived from an EMBL/GenBank/DDBJ whole genome shotgun (WGS) entry which is preliminary data.</text>
</comment>
<proteinExistence type="predicted"/>
<dbReference type="OrthoDB" id="7754674at2759"/>
<dbReference type="STRING" id="29170.A0A368H9P5"/>
<keyword evidence="4" id="KW-1185">Reference proteome</keyword>
<dbReference type="SUPFAM" id="SSF50494">
    <property type="entry name" value="Trypsin-like serine proteases"/>
    <property type="match status" value="1"/>
</dbReference>
<feature type="domain" description="Peptidase S1" evidence="2">
    <location>
        <begin position="1"/>
        <end position="188"/>
    </location>
</feature>
<dbReference type="InterPro" id="IPR033116">
    <property type="entry name" value="TRYPSIN_SER"/>
</dbReference>
<dbReference type="SMART" id="SM00020">
    <property type="entry name" value="Tryp_SPc"/>
    <property type="match status" value="1"/>
</dbReference>
<reference evidence="3 4" key="1">
    <citation type="submission" date="2014-10" db="EMBL/GenBank/DDBJ databases">
        <title>Draft genome of the hookworm Ancylostoma caninum.</title>
        <authorList>
            <person name="Mitreva M."/>
        </authorList>
    </citation>
    <scope>NUCLEOTIDE SEQUENCE [LARGE SCALE GENOMIC DNA]</scope>
    <source>
        <strain evidence="3 4">Baltimore</strain>
    </source>
</reference>
<evidence type="ECO:0000259" key="2">
    <source>
        <dbReference type="PROSITE" id="PS50240"/>
    </source>
</evidence>
<dbReference type="PANTHER" id="PTHR24253:SF176">
    <property type="entry name" value="CORIN, ISOFORM B"/>
    <property type="match status" value="1"/>
</dbReference>
<dbReference type="GO" id="GO:0006508">
    <property type="term" value="P:proteolysis"/>
    <property type="evidence" value="ECO:0007669"/>
    <property type="project" value="InterPro"/>
</dbReference>
<dbReference type="EMBL" id="JOJR01000007">
    <property type="protein sequence ID" value="RCN52349.1"/>
    <property type="molecule type" value="Genomic_DNA"/>
</dbReference>
<accession>A0A368H9P5</accession>
<dbReference type="InterPro" id="IPR009003">
    <property type="entry name" value="Peptidase_S1_PA"/>
</dbReference>
<dbReference type="InterPro" id="IPR043504">
    <property type="entry name" value="Peptidase_S1_PA_chymotrypsin"/>
</dbReference>
<gene>
    <name evidence="3" type="ORF">ANCCAN_01391</name>
</gene>
<sequence>MKEPEELTVYIGEKERNSSDTTHCLHSKNAYKVAKITAHNFELSPVQRDIALVELSVNISEEVSTPICMPNEELSLHNVLFATGSGRDSTVPVTLDRSSNNCPVQRVVAQKYASVNETKHEIETITFARSTCEGDSGGPVFQVDEDGRHILVGLTSWGPECTKHTNTNMYSYNVDVRAYVDWASVPLKKGKIAERNHETMSIEHLRKATN</sequence>
<dbReference type="Gene3D" id="2.40.10.10">
    <property type="entry name" value="Trypsin-like serine proteases"/>
    <property type="match status" value="1"/>
</dbReference>
<dbReference type="Proteomes" id="UP000252519">
    <property type="component" value="Unassembled WGS sequence"/>
</dbReference>
<protein>
    <submittedName>
        <fullName evidence="3">Trypsin</fullName>
    </submittedName>
</protein>